<dbReference type="AlphaFoldDB" id="A0A3S9V3E8"/>
<dbReference type="InterPro" id="IPR013830">
    <property type="entry name" value="SGNH_hydro"/>
</dbReference>
<accession>A0A3S9V3E8</accession>
<dbReference type="OrthoDB" id="9794725at2"/>
<reference evidence="3" key="1">
    <citation type="submission" date="2018-12" db="EMBL/GenBank/DDBJ databases">
        <title>Complete genome sequence of Paenibacillus sp. MBLB1234.</title>
        <authorList>
            <person name="Nam Y.-D."/>
            <person name="Kang J."/>
            <person name="Chung W.-H."/>
            <person name="Park Y.S."/>
        </authorList>
    </citation>
    <scope>NUCLEOTIDE SEQUENCE [LARGE SCALE GENOMIC DNA]</scope>
    <source>
        <strain evidence="3">MBLB1234</strain>
    </source>
</reference>
<dbReference type="Gene3D" id="3.40.50.1110">
    <property type="entry name" value="SGNH hydrolase"/>
    <property type="match status" value="1"/>
</dbReference>
<proteinExistence type="predicted"/>
<name>A0A3S9V3E8_9BACL</name>
<organism evidence="2 3">
    <name type="scientific">Paenibacillus lutimineralis</name>
    <dbReference type="NCBI Taxonomy" id="2707005"/>
    <lineage>
        <taxon>Bacteria</taxon>
        <taxon>Bacillati</taxon>
        <taxon>Bacillota</taxon>
        <taxon>Bacilli</taxon>
        <taxon>Bacillales</taxon>
        <taxon>Paenibacillaceae</taxon>
        <taxon>Paenibacillus</taxon>
    </lineage>
</organism>
<evidence type="ECO:0000313" key="3">
    <source>
        <dbReference type="Proteomes" id="UP000270678"/>
    </source>
</evidence>
<dbReference type="GO" id="GO:0004622">
    <property type="term" value="F:phosphatidylcholine lysophospholipase activity"/>
    <property type="evidence" value="ECO:0007669"/>
    <property type="project" value="TreeGrafter"/>
</dbReference>
<keyword evidence="3" id="KW-1185">Reference proteome</keyword>
<feature type="domain" description="SGNH hydrolase-type esterase" evidence="1">
    <location>
        <begin position="12"/>
        <end position="200"/>
    </location>
</feature>
<dbReference type="CDD" id="cd01834">
    <property type="entry name" value="SGNH_hydrolase_like_2"/>
    <property type="match status" value="1"/>
</dbReference>
<dbReference type="Proteomes" id="UP000270678">
    <property type="component" value="Chromosome"/>
</dbReference>
<evidence type="ECO:0000259" key="1">
    <source>
        <dbReference type="Pfam" id="PF13472"/>
    </source>
</evidence>
<dbReference type="PANTHER" id="PTHR30383:SF5">
    <property type="entry name" value="SGNH HYDROLASE-TYPE ESTERASE DOMAIN-CONTAINING PROTEIN"/>
    <property type="match status" value="1"/>
</dbReference>
<dbReference type="KEGG" id="plut:EI981_22880"/>
<gene>
    <name evidence="2" type="ORF">EI981_22880</name>
</gene>
<dbReference type="InterPro" id="IPR051532">
    <property type="entry name" value="Ester_Hydrolysis_Enzymes"/>
</dbReference>
<dbReference type="Pfam" id="PF13472">
    <property type="entry name" value="Lipase_GDSL_2"/>
    <property type="match status" value="1"/>
</dbReference>
<protein>
    <submittedName>
        <fullName evidence="2">GDSL family lipase</fullName>
    </submittedName>
</protein>
<sequence>MLIGNNEKLIMIGDSVTDCERARPYGEGLFGGIGKGYVMMVDALIQSVYPERGIRVMNMGVSGNTIRDLQQRWTTDVLDLKPDWLSIMIGINDVWRQFDTPHITEGHVYLEEYESTLRDLVESTLPSLKGLILMTPYYLEPNSNDLMRAAMDRYGSVVKRVADNYGCMFVDTQQAFASVLESIYPATMAWDRVHPNAVGHMVLAKAFLNVIGFDWNKASH</sequence>
<dbReference type="RefSeq" id="WP_127002198.1">
    <property type="nucleotide sequence ID" value="NZ_CP034346.1"/>
</dbReference>
<dbReference type="EMBL" id="CP034346">
    <property type="protein sequence ID" value="AZS17023.1"/>
    <property type="molecule type" value="Genomic_DNA"/>
</dbReference>
<dbReference type="PANTHER" id="PTHR30383">
    <property type="entry name" value="THIOESTERASE 1/PROTEASE 1/LYSOPHOSPHOLIPASE L1"/>
    <property type="match status" value="1"/>
</dbReference>
<dbReference type="SUPFAM" id="SSF52266">
    <property type="entry name" value="SGNH hydrolase"/>
    <property type="match status" value="1"/>
</dbReference>
<dbReference type="InterPro" id="IPR036514">
    <property type="entry name" value="SGNH_hydro_sf"/>
</dbReference>
<evidence type="ECO:0000313" key="2">
    <source>
        <dbReference type="EMBL" id="AZS17023.1"/>
    </source>
</evidence>